<dbReference type="AlphaFoldDB" id="E3NEB6"/>
<protein>
    <recommendedName>
        <fullName evidence="1">F-box domain-containing protein</fullName>
    </recommendedName>
</protein>
<gene>
    <name evidence="2" type="ORF">CRE_06098</name>
</gene>
<dbReference type="RefSeq" id="XP_003093214.2">
    <property type="nucleotide sequence ID" value="XM_003093166.2"/>
</dbReference>
<proteinExistence type="predicted"/>
<dbReference type="InterPro" id="IPR053222">
    <property type="entry name" value="Zygotic_Embryogenesis-Asso"/>
</dbReference>
<dbReference type="PROSITE" id="PS50181">
    <property type="entry name" value="FBOX"/>
    <property type="match status" value="1"/>
</dbReference>
<dbReference type="GeneID" id="9810547"/>
<accession>E3NEB6</accession>
<dbReference type="KEGG" id="crq:GCK72_008557"/>
<dbReference type="CTD" id="9810547"/>
<keyword evidence="3" id="KW-1185">Reference proteome</keyword>
<dbReference type="EMBL" id="DS268620">
    <property type="protein sequence ID" value="EFO94564.1"/>
    <property type="molecule type" value="Genomic_DNA"/>
</dbReference>
<dbReference type="OrthoDB" id="1107553at2759"/>
<evidence type="ECO:0000313" key="2">
    <source>
        <dbReference type="EMBL" id="EFO94564.1"/>
    </source>
</evidence>
<dbReference type="FunCoup" id="E3NEB6">
    <property type="interactions" value="1750"/>
</dbReference>
<evidence type="ECO:0000259" key="1">
    <source>
        <dbReference type="PROSITE" id="PS50181"/>
    </source>
</evidence>
<dbReference type="PANTHER" id="PTHR22899:SF0">
    <property type="entry name" value="F-BOX ASSOCIATED DOMAIN-CONTAINING PROTEIN-RELATED"/>
    <property type="match status" value="1"/>
</dbReference>
<organism evidence="3">
    <name type="scientific">Caenorhabditis remanei</name>
    <name type="common">Caenorhabditis vulgaris</name>
    <dbReference type="NCBI Taxonomy" id="31234"/>
    <lineage>
        <taxon>Eukaryota</taxon>
        <taxon>Metazoa</taxon>
        <taxon>Ecdysozoa</taxon>
        <taxon>Nematoda</taxon>
        <taxon>Chromadorea</taxon>
        <taxon>Rhabditida</taxon>
        <taxon>Rhabditina</taxon>
        <taxon>Rhabditomorpha</taxon>
        <taxon>Rhabditoidea</taxon>
        <taxon>Rhabditidae</taxon>
        <taxon>Peloderinae</taxon>
        <taxon>Caenorhabditis</taxon>
    </lineage>
</organism>
<dbReference type="InParanoid" id="E3NEB6"/>
<name>E3NEB6_CAERE</name>
<sequence length="320" mass="37056">MEPTFPLLKLPENVIVQVLQNINPDGLLILSLVSSKTKNLVTSLGLRASSVYIDISYDIGITVYIGRFGWILVFRNNSNDQNVEFDITRPISASCLGQYKLFQLSTPFNFGDWLDHIWTVFSCTEPLDVAFRPGSDRFGMESLKKMMKNVSCLTITAGVTDIQSKRILKSFKDYNELTLRINPFKESCEIRKFFIQNLKLFVFYDVYSLDDMLLVNSEKVYFRRPTTQKQFNQFTKHWIRGSNPRLQDMSLSINNSVSRDALLKGIHCINVAKEEQEEICRKHKIVSDYMVEIRRKDGTPAVIATKDFNNILHIRFLVFY</sequence>
<evidence type="ECO:0000313" key="3">
    <source>
        <dbReference type="Proteomes" id="UP000008281"/>
    </source>
</evidence>
<dbReference type="InterPro" id="IPR012885">
    <property type="entry name" value="F-box_Sdz-33"/>
</dbReference>
<dbReference type="Pfam" id="PF00646">
    <property type="entry name" value="F-box"/>
    <property type="match status" value="1"/>
</dbReference>
<dbReference type="PANTHER" id="PTHR22899">
    <property type="entry name" value="CYCLIN-RELATED F-BOX FAMILY"/>
    <property type="match status" value="1"/>
</dbReference>
<reference evidence="2" key="1">
    <citation type="submission" date="2007-07" db="EMBL/GenBank/DDBJ databases">
        <title>PCAP assembly of the Caenorhabditis remanei genome.</title>
        <authorList>
            <consortium name="The Caenorhabditis remanei Sequencing Consortium"/>
            <person name="Wilson R.K."/>
        </authorList>
    </citation>
    <scope>NUCLEOTIDE SEQUENCE [LARGE SCALE GENOMIC DNA]</scope>
    <source>
        <strain evidence="2">PB4641</strain>
    </source>
</reference>
<dbReference type="eggNOG" id="ENOG502TK4A">
    <property type="taxonomic scope" value="Eukaryota"/>
</dbReference>
<dbReference type="Proteomes" id="UP000008281">
    <property type="component" value="Unassembled WGS sequence"/>
</dbReference>
<feature type="domain" description="F-box" evidence="1">
    <location>
        <begin position="4"/>
        <end position="55"/>
    </location>
</feature>
<dbReference type="HOGENOM" id="CLU_028840_1_0_1"/>
<dbReference type="InterPro" id="IPR001810">
    <property type="entry name" value="F-box_dom"/>
</dbReference>
<dbReference type="Pfam" id="PF07735">
    <property type="entry name" value="FBA_2"/>
    <property type="match status" value="1"/>
</dbReference>